<organism evidence="3 4">
    <name type="scientific">Effrenium voratum</name>
    <dbReference type="NCBI Taxonomy" id="2562239"/>
    <lineage>
        <taxon>Eukaryota</taxon>
        <taxon>Sar</taxon>
        <taxon>Alveolata</taxon>
        <taxon>Dinophyceae</taxon>
        <taxon>Suessiales</taxon>
        <taxon>Symbiodiniaceae</taxon>
        <taxon>Effrenium</taxon>
    </lineage>
</organism>
<gene>
    <name evidence="3" type="ORF">EVOR1521_LOCUS1245</name>
</gene>
<keyword evidence="4" id="KW-1185">Reference proteome</keyword>
<dbReference type="EMBL" id="CAUJNA010000035">
    <property type="protein sequence ID" value="CAJ1370747.1"/>
    <property type="molecule type" value="Genomic_DNA"/>
</dbReference>
<evidence type="ECO:0000313" key="4">
    <source>
        <dbReference type="Proteomes" id="UP001178507"/>
    </source>
</evidence>
<dbReference type="Proteomes" id="UP001178507">
    <property type="component" value="Unassembled WGS sequence"/>
</dbReference>
<evidence type="ECO:0000256" key="2">
    <source>
        <dbReference type="SAM" id="Phobius"/>
    </source>
</evidence>
<feature type="compositionally biased region" description="Polar residues" evidence="1">
    <location>
        <begin position="18"/>
        <end position="34"/>
    </location>
</feature>
<feature type="transmembrane region" description="Helical" evidence="2">
    <location>
        <begin position="343"/>
        <end position="365"/>
    </location>
</feature>
<evidence type="ECO:0000256" key="1">
    <source>
        <dbReference type="SAM" id="MobiDB-lite"/>
    </source>
</evidence>
<keyword evidence="2" id="KW-1133">Transmembrane helix</keyword>
<keyword evidence="2" id="KW-0812">Transmembrane</keyword>
<feature type="transmembrane region" description="Helical" evidence="2">
    <location>
        <begin position="795"/>
        <end position="816"/>
    </location>
</feature>
<proteinExistence type="predicted"/>
<feature type="region of interest" description="Disordered" evidence="1">
    <location>
        <begin position="1"/>
        <end position="41"/>
    </location>
</feature>
<accession>A0AA36HLJ3</accession>
<reference evidence="3" key="1">
    <citation type="submission" date="2023-08" db="EMBL/GenBank/DDBJ databases">
        <authorList>
            <person name="Chen Y."/>
            <person name="Shah S."/>
            <person name="Dougan E. K."/>
            <person name="Thang M."/>
            <person name="Chan C."/>
        </authorList>
    </citation>
    <scope>NUCLEOTIDE SEQUENCE</scope>
</reference>
<comment type="caution">
    <text evidence="3">The sequence shown here is derived from an EMBL/GenBank/DDBJ whole genome shotgun (WGS) entry which is preliminary data.</text>
</comment>
<protein>
    <submittedName>
        <fullName evidence="3">Uncharacterized protein</fullName>
    </submittedName>
</protein>
<sequence>MAFHGQQGHGLPARHSTGGPSVQLTELPSSTSPGRHTISVPEAELPDVWEYHQRRSTVSQAMPAMPAMPATPATPATPAMPMPPVSWPARTSLTEPGTQIWQPLNAARVEQASSYHQRPSLQPMGVEEIEHGCGPRERRSLQVIGKNDRLMRLALSCSAFLLALLLLNSSSWQEETMVAKPDEIHRVYSTMMTMIPGGKTTQPKKLSRKVQPVFELRAGLFTAYVVGICKPGAGFDYMVDPVACNRKLEAFCDSLHDSTPNDRWLKLADRLHSSCLSTVQTEQGLRVPLLWGPVRRLWEHEPADGDIGDLEQQFQVAPEDWSSEFCSTVADCEVLESLRPWSFLSLFALIAAVTSLFIAVICDALDAAKSKPDYAKIGFRCTMVSLALFAATACIYLHTAKTYPVSSYIRSESLFYFMLPEPGESTQELARSLAATGADSVAKRWKALLLSLTGALLRGVMEGDMSLFYQQLQETISSAWKVADVLFQRWLKYMRYALAQAPSDGSLILRDITTKLEELDGQLVQLMPNEMNETTEEQTIAKELGEELRKQVVQMLDVNSRATKLVNDGQELVNAILRAWHDIHGPILALIERVRAALHKGARAAEKALILVQDLALDKATVKDLKTIFTRLFDALPKVISGVGKVAEDFNLLTAGVGPLVNQTRRTLHKSSSCLARFAHLEREQAESRALELANGFLKDLSKPEGLKRLSQVWAQFSAEDLSLLFPTAARRLGSADFSIAALVKPLTSSLASPMARISSIFLLQLQNIGRSTGFHPMEEQQLCSWQMPSACTNLGLSFFSLVLLQLLIIGGVLSLGMKRFA</sequence>
<name>A0AA36HLJ3_9DINO</name>
<feature type="transmembrane region" description="Helical" evidence="2">
    <location>
        <begin position="377"/>
        <end position="398"/>
    </location>
</feature>
<dbReference type="AlphaFoldDB" id="A0AA36HLJ3"/>
<evidence type="ECO:0000313" key="3">
    <source>
        <dbReference type="EMBL" id="CAJ1370747.1"/>
    </source>
</evidence>
<keyword evidence="2" id="KW-0472">Membrane</keyword>